<proteinExistence type="predicted"/>
<dbReference type="SUPFAM" id="SSF103473">
    <property type="entry name" value="MFS general substrate transporter"/>
    <property type="match status" value="1"/>
</dbReference>
<reference evidence="3" key="1">
    <citation type="submission" date="2016-12" db="EMBL/GenBank/DDBJ databases">
        <authorList>
            <person name="Varghese N."/>
            <person name="Submissions S."/>
        </authorList>
    </citation>
    <scope>NUCLEOTIDE SEQUENCE [LARGE SCALE GENOMIC DNA]</scope>
    <source>
        <strain evidence="3">DSM 25035</strain>
    </source>
</reference>
<feature type="transmembrane region" description="Helical" evidence="1">
    <location>
        <begin position="135"/>
        <end position="156"/>
    </location>
</feature>
<keyword evidence="1" id="KW-0812">Transmembrane</keyword>
<evidence type="ECO:0000313" key="2">
    <source>
        <dbReference type="EMBL" id="SHO62532.1"/>
    </source>
</evidence>
<gene>
    <name evidence="2" type="ORF">SAMN04488108_2140</name>
</gene>
<dbReference type="EMBL" id="FRXN01000003">
    <property type="protein sequence ID" value="SHO62532.1"/>
    <property type="molecule type" value="Genomic_DNA"/>
</dbReference>
<dbReference type="AlphaFoldDB" id="A0A1M7ZCG4"/>
<feature type="transmembrane region" description="Helical" evidence="1">
    <location>
        <begin position="12"/>
        <end position="29"/>
    </location>
</feature>
<feature type="transmembrane region" description="Helical" evidence="1">
    <location>
        <begin position="394"/>
        <end position="411"/>
    </location>
</feature>
<dbReference type="InterPro" id="IPR036259">
    <property type="entry name" value="MFS_trans_sf"/>
</dbReference>
<evidence type="ECO:0000313" key="3">
    <source>
        <dbReference type="Proteomes" id="UP000184609"/>
    </source>
</evidence>
<feature type="transmembrane region" description="Helical" evidence="1">
    <location>
        <begin position="168"/>
        <end position="190"/>
    </location>
</feature>
<sequence length="428" mass="47963">MRLNKVSISKTDLVLLSMAFLAYTGMYASRKAFLAGQYEEIGDLGSFHFKTLLIISQVMGYMLSKFIGIKVVSELSVGKRFAALVSLVGFSILMLMAFAVVPDWLKPVAMFLNGLPLGMIFGIVLVYLEGRRNSELLVAGLSATFIFSTGFVKSIGLWLMGSFAVPELWMPFATGLLFFPMFIASSFILSKVKGPTDLDKELRTERKPMERADRIKFLKKHGGAFLFLVLIYVLLTIVRDFRDNFIVEFWKELGMSGQPELITLTEIPIAIVVLLISAAGILILDNKSAFRSGMFLTLLGAALMILATILFGNQLMDPILWMIVSGFSIYLPYILFHCLIFERFIAVLRFKGTVGFLFYIADAFGYLGSVGIMLYKELASPLVSWVNFFTRLNLVSGMLIILFVLACLLVMKTNALKRKLRRLEKSLF</sequence>
<keyword evidence="3" id="KW-1185">Reference proteome</keyword>
<name>A0A1M7ZCG4_9BACT</name>
<dbReference type="Pfam" id="PF18943">
    <property type="entry name" value="DUF5690"/>
    <property type="match status" value="1"/>
</dbReference>
<evidence type="ECO:0000256" key="1">
    <source>
        <dbReference type="SAM" id="Phobius"/>
    </source>
</evidence>
<keyword evidence="1" id="KW-0472">Membrane</keyword>
<organism evidence="2 3">
    <name type="scientific">Algoriphagus zhangzhouensis</name>
    <dbReference type="NCBI Taxonomy" id="1073327"/>
    <lineage>
        <taxon>Bacteria</taxon>
        <taxon>Pseudomonadati</taxon>
        <taxon>Bacteroidota</taxon>
        <taxon>Cytophagia</taxon>
        <taxon>Cytophagales</taxon>
        <taxon>Cyclobacteriaceae</taxon>
        <taxon>Algoriphagus</taxon>
    </lineage>
</organism>
<feature type="transmembrane region" description="Helical" evidence="1">
    <location>
        <begin position="353"/>
        <end position="374"/>
    </location>
</feature>
<feature type="transmembrane region" description="Helical" evidence="1">
    <location>
        <begin position="319"/>
        <end position="341"/>
    </location>
</feature>
<feature type="transmembrane region" description="Helical" evidence="1">
    <location>
        <begin position="261"/>
        <end position="283"/>
    </location>
</feature>
<evidence type="ECO:0008006" key="4">
    <source>
        <dbReference type="Google" id="ProtNLM"/>
    </source>
</evidence>
<feature type="transmembrane region" description="Helical" evidence="1">
    <location>
        <begin position="295"/>
        <end position="313"/>
    </location>
</feature>
<dbReference type="Proteomes" id="UP000184609">
    <property type="component" value="Unassembled WGS sequence"/>
</dbReference>
<dbReference type="InterPro" id="IPR043745">
    <property type="entry name" value="DUF5690"/>
</dbReference>
<protein>
    <recommendedName>
        <fullName evidence="4">Sugar phosphate permease</fullName>
    </recommendedName>
</protein>
<accession>A0A1M7ZCG4</accession>
<feature type="transmembrane region" description="Helical" evidence="1">
    <location>
        <begin position="49"/>
        <end position="69"/>
    </location>
</feature>
<keyword evidence="1" id="KW-1133">Transmembrane helix</keyword>
<feature type="transmembrane region" description="Helical" evidence="1">
    <location>
        <begin position="81"/>
        <end position="102"/>
    </location>
</feature>
<dbReference type="STRING" id="1073327.SAMN04488108_2140"/>
<feature type="transmembrane region" description="Helical" evidence="1">
    <location>
        <begin position="108"/>
        <end position="128"/>
    </location>
</feature>
<feature type="transmembrane region" description="Helical" evidence="1">
    <location>
        <begin position="224"/>
        <end position="241"/>
    </location>
</feature>